<evidence type="ECO:0000313" key="1">
    <source>
        <dbReference type="EMBL" id="MEQ2231164.1"/>
    </source>
</evidence>
<organism evidence="1 2">
    <name type="scientific">Ilyodon furcidens</name>
    <name type="common">goldbreast splitfin</name>
    <dbReference type="NCBI Taxonomy" id="33524"/>
    <lineage>
        <taxon>Eukaryota</taxon>
        <taxon>Metazoa</taxon>
        <taxon>Chordata</taxon>
        <taxon>Craniata</taxon>
        <taxon>Vertebrata</taxon>
        <taxon>Euteleostomi</taxon>
        <taxon>Actinopterygii</taxon>
        <taxon>Neopterygii</taxon>
        <taxon>Teleostei</taxon>
        <taxon>Neoteleostei</taxon>
        <taxon>Acanthomorphata</taxon>
        <taxon>Ovalentaria</taxon>
        <taxon>Atherinomorphae</taxon>
        <taxon>Cyprinodontiformes</taxon>
        <taxon>Goodeidae</taxon>
        <taxon>Ilyodon</taxon>
    </lineage>
</organism>
<reference evidence="1 2" key="1">
    <citation type="submission" date="2021-06" db="EMBL/GenBank/DDBJ databases">
        <authorList>
            <person name="Palmer J.M."/>
        </authorList>
    </citation>
    <scope>NUCLEOTIDE SEQUENCE [LARGE SCALE GENOMIC DNA]</scope>
    <source>
        <strain evidence="2">if_2019</strain>
        <tissue evidence="1">Muscle</tissue>
    </source>
</reference>
<protein>
    <submittedName>
        <fullName evidence="1">RUN domain-containing protein 3A</fullName>
    </submittedName>
</protein>
<keyword evidence="2" id="KW-1185">Reference proteome</keyword>
<proteinExistence type="predicted"/>
<dbReference type="InterPro" id="IPR047340">
    <property type="entry name" value="RUNDC3A_B"/>
</dbReference>
<accession>A0ABV0TFA7</accession>
<evidence type="ECO:0000313" key="2">
    <source>
        <dbReference type="Proteomes" id="UP001482620"/>
    </source>
</evidence>
<comment type="caution">
    <text evidence="1">The sequence shown here is derived from an EMBL/GenBank/DDBJ whole genome shotgun (WGS) entry which is preliminary data.</text>
</comment>
<dbReference type="PANTHER" id="PTHR46251:SF5">
    <property type="entry name" value="RUN DOMAIN-CONTAINING PROTEIN 3A"/>
    <property type="match status" value="1"/>
</dbReference>
<dbReference type="Proteomes" id="UP001482620">
    <property type="component" value="Unassembled WGS sequence"/>
</dbReference>
<dbReference type="EMBL" id="JAHRIQ010030818">
    <property type="protein sequence ID" value="MEQ2231164.1"/>
    <property type="molecule type" value="Genomic_DNA"/>
</dbReference>
<dbReference type="PANTHER" id="PTHR46251">
    <property type="entry name" value="RUN DOMAIN-CONTAINING 3 PROTEIN RUNDC3"/>
    <property type="match status" value="1"/>
</dbReference>
<sequence>MSSSLVLLLTCRRSFPSTELLSVEASLDSDSQRIEGKQNGGAWCTAKDYTPSMMGLCGSLASLPSSKSLASLKSSECLVNISTENSPALSPS</sequence>
<gene>
    <name evidence="1" type="primary">RUNDC3A_3</name>
    <name evidence="1" type="ORF">ILYODFUR_036737</name>
</gene>
<name>A0ABV0TFA7_9TELE</name>